<dbReference type="PROSITE" id="PS50995">
    <property type="entry name" value="HTH_MARR_2"/>
    <property type="match status" value="1"/>
</dbReference>
<evidence type="ECO:0000256" key="3">
    <source>
        <dbReference type="ARBA" id="ARBA00023163"/>
    </source>
</evidence>
<protein>
    <recommendedName>
        <fullName evidence="4">HTH marR-type domain-containing protein</fullName>
    </recommendedName>
</protein>
<gene>
    <name evidence="5" type="ORF">A5635_11430</name>
</gene>
<dbReference type="Gene3D" id="1.10.10.10">
    <property type="entry name" value="Winged helix-like DNA-binding domain superfamily/Winged helix DNA-binding domain"/>
    <property type="match status" value="1"/>
</dbReference>
<dbReference type="AlphaFoldDB" id="A0A1A3MXG3"/>
<dbReference type="GO" id="GO:0003700">
    <property type="term" value="F:DNA-binding transcription factor activity"/>
    <property type="evidence" value="ECO:0007669"/>
    <property type="project" value="InterPro"/>
</dbReference>
<evidence type="ECO:0000259" key="4">
    <source>
        <dbReference type="PROSITE" id="PS50995"/>
    </source>
</evidence>
<keyword evidence="1" id="KW-0805">Transcription regulation</keyword>
<dbReference type="PANTHER" id="PTHR42756">
    <property type="entry name" value="TRANSCRIPTIONAL REGULATOR, MARR"/>
    <property type="match status" value="1"/>
</dbReference>
<keyword evidence="2" id="KW-0238">DNA-binding</keyword>
<name>A0A1A3MXG3_MYCAS</name>
<dbReference type="InterPro" id="IPR036390">
    <property type="entry name" value="WH_DNA-bd_sf"/>
</dbReference>
<sequence length="139" mass="15288">MAHLPWELKRAERADARLLDAKLRGTRLTKAQFGVIQALAHMRKASAAELARTVFVSPQAMVGLITALEQKGYIERAQSEVSARIIDARLTAAGRAAWPRASAKLAEIDDLLAAEFSQAEVVKFSRFLTRVSEALDVDE</sequence>
<feature type="domain" description="HTH marR-type" evidence="4">
    <location>
        <begin position="1"/>
        <end position="133"/>
    </location>
</feature>
<evidence type="ECO:0000313" key="6">
    <source>
        <dbReference type="Proteomes" id="UP000093819"/>
    </source>
</evidence>
<evidence type="ECO:0000256" key="2">
    <source>
        <dbReference type="ARBA" id="ARBA00023125"/>
    </source>
</evidence>
<dbReference type="InterPro" id="IPR000835">
    <property type="entry name" value="HTH_MarR-typ"/>
</dbReference>
<accession>A0A1A3MXG3</accession>
<dbReference type="Pfam" id="PF12802">
    <property type="entry name" value="MarR_2"/>
    <property type="match status" value="1"/>
</dbReference>
<dbReference type="SUPFAM" id="SSF46785">
    <property type="entry name" value="Winged helix' DNA-binding domain"/>
    <property type="match status" value="1"/>
</dbReference>
<proteinExistence type="predicted"/>
<evidence type="ECO:0000313" key="5">
    <source>
        <dbReference type="EMBL" id="OBK13775.1"/>
    </source>
</evidence>
<reference evidence="5 6" key="1">
    <citation type="submission" date="2016-06" db="EMBL/GenBank/DDBJ databases">
        <authorList>
            <person name="Kjaerup R.B."/>
            <person name="Dalgaard T.S."/>
            <person name="Juul-Madsen H.R."/>
        </authorList>
    </citation>
    <scope>NUCLEOTIDE SEQUENCE [LARGE SCALE GENOMIC DNA]</scope>
    <source>
        <strain evidence="5 6">1245335.1</strain>
    </source>
</reference>
<dbReference type="EMBL" id="LZLR01000246">
    <property type="protein sequence ID" value="OBK13775.1"/>
    <property type="molecule type" value="Genomic_DNA"/>
</dbReference>
<evidence type="ECO:0000256" key="1">
    <source>
        <dbReference type="ARBA" id="ARBA00023015"/>
    </source>
</evidence>
<dbReference type="GO" id="GO:0003677">
    <property type="term" value="F:DNA binding"/>
    <property type="evidence" value="ECO:0007669"/>
    <property type="project" value="UniProtKB-KW"/>
</dbReference>
<dbReference type="RefSeq" id="WP_065038585.1">
    <property type="nucleotide sequence ID" value="NZ_LZLR01000246.1"/>
</dbReference>
<dbReference type="Proteomes" id="UP000093819">
    <property type="component" value="Unassembled WGS sequence"/>
</dbReference>
<organism evidence="5 6">
    <name type="scientific">Mycobacterium asiaticum</name>
    <dbReference type="NCBI Taxonomy" id="1790"/>
    <lineage>
        <taxon>Bacteria</taxon>
        <taxon>Bacillati</taxon>
        <taxon>Actinomycetota</taxon>
        <taxon>Actinomycetes</taxon>
        <taxon>Mycobacteriales</taxon>
        <taxon>Mycobacteriaceae</taxon>
        <taxon>Mycobacterium</taxon>
    </lineage>
</organism>
<dbReference type="OrthoDB" id="4462574at2"/>
<keyword evidence="3" id="KW-0804">Transcription</keyword>
<dbReference type="PANTHER" id="PTHR42756:SF1">
    <property type="entry name" value="TRANSCRIPTIONAL REPRESSOR OF EMRAB OPERON"/>
    <property type="match status" value="1"/>
</dbReference>
<dbReference type="SMART" id="SM00347">
    <property type="entry name" value="HTH_MARR"/>
    <property type="match status" value="1"/>
</dbReference>
<dbReference type="InterPro" id="IPR036388">
    <property type="entry name" value="WH-like_DNA-bd_sf"/>
</dbReference>
<comment type="caution">
    <text evidence="5">The sequence shown here is derived from an EMBL/GenBank/DDBJ whole genome shotgun (WGS) entry which is preliminary data.</text>
</comment>